<dbReference type="Gene3D" id="3.40.710.10">
    <property type="entry name" value="DD-peptidase/beta-lactamase superfamily"/>
    <property type="match status" value="1"/>
</dbReference>
<evidence type="ECO:0000259" key="1">
    <source>
        <dbReference type="Pfam" id="PF00144"/>
    </source>
</evidence>
<dbReference type="AlphaFoldDB" id="A0A7X4K825"/>
<evidence type="ECO:0000313" key="3">
    <source>
        <dbReference type="Proteomes" id="UP000465810"/>
    </source>
</evidence>
<dbReference type="EMBL" id="WVTD01000010">
    <property type="protein sequence ID" value="MYL98800.1"/>
    <property type="molecule type" value="Genomic_DNA"/>
</dbReference>
<comment type="caution">
    <text evidence="2">The sequence shown here is derived from an EMBL/GenBank/DDBJ whole genome shotgun (WGS) entry which is preliminary data.</text>
</comment>
<organism evidence="2 3">
    <name type="scientific">Novosphingobium silvae</name>
    <dbReference type="NCBI Taxonomy" id="2692619"/>
    <lineage>
        <taxon>Bacteria</taxon>
        <taxon>Pseudomonadati</taxon>
        <taxon>Pseudomonadota</taxon>
        <taxon>Alphaproteobacteria</taxon>
        <taxon>Sphingomonadales</taxon>
        <taxon>Sphingomonadaceae</taxon>
        <taxon>Novosphingobium</taxon>
    </lineage>
</organism>
<keyword evidence="2" id="KW-0378">Hydrolase</keyword>
<dbReference type="Pfam" id="PF00144">
    <property type="entry name" value="Beta-lactamase"/>
    <property type="match status" value="1"/>
</dbReference>
<dbReference type="PANTHER" id="PTHR43283">
    <property type="entry name" value="BETA-LACTAMASE-RELATED"/>
    <property type="match status" value="1"/>
</dbReference>
<feature type="domain" description="Beta-lactamase-related" evidence="1">
    <location>
        <begin position="48"/>
        <end position="411"/>
    </location>
</feature>
<dbReference type="InterPro" id="IPR006311">
    <property type="entry name" value="TAT_signal"/>
</dbReference>
<dbReference type="PANTHER" id="PTHR43283:SF3">
    <property type="entry name" value="BETA-LACTAMASE FAMILY PROTEIN (AFU_ORTHOLOGUE AFUA_5G07500)"/>
    <property type="match status" value="1"/>
</dbReference>
<dbReference type="RefSeq" id="WP_160986444.1">
    <property type="nucleotide sequence ID" value="NZ_WVTD01000010.1"/>
</dbReference>
<reference evidence="2 3" key="1">
    <citation type="submission" date="2019-12" db="EMBL/GenBank/DDBJ databases">
        <authorList>
            <person name="Feng G."/>
            <person name="Zhu H."/>
        </authorList>
    </citation>
    <scope>NUCLEOTIDE SEQUENCE [LARGE SCALE GENOMIC DNA]</scope>
    <source>
        <strain evidence="2 3">FGD1</strain>
    </source>
</reference>
<dbReference type="GO" id="GO:0016787">
    <property type="term" value="F:hydrolase activity"/>
    <property type="evidence" value="ECO:0007669"/>
    <property type="project" value="UniProtKB-KW"/>
</dbReference>
<proteinExistence type="predicted"/>
<name>A0A7X4K825_9SPHN</name>
<accession>A0A7X4K825</accession>
<dbReference type="PROSITE" id="PS51318">
    <property type="entry name" value="TAT"/>
    <property type="match status" value="1"/>
</dbReference>
<evidence type="ECO:0000313" key="2">
    <source>
        <dbReference type="EMBL" id="MYL98800.1"/>
    </source>
</evidence>
<gene>
    <name evidence="2" type="ORF">GR702_13615</name>
</gene>
<sequence length="435" mass="46423">MIRDLPALERAMDRRALMRMAAAAGVGAALSARLARAAAAPETATRVRALVERWVGPGRFPGIVASLGLPGREAEYIARGSEGFTDADPVTPDSLFRIYSMTKPVTAMAAMQLVARGKMALDQPVHEVLPAFRDMLVQDTYDGSITALHPASGPITMRHLMTHTSGLGYTIVQEGPIRQLMQDRGLVPGQVTRMKAPGLDWGTPVKGLDRFADRLSQVPLVADPGTRWSYSMGLDLMGRVIEVVTGTPFDRHLHESLFVPAGMTSTWFRVPAAEAHRLTVNYGALGQVLVPIDEAPTSVYLDEPAFLFGGSGLVSTPRDYDRFLRLLAQMGTIGGVRVFDESAVRAGTSDLLPPGAAMPAHMGASGFGAGGRVGKGAEAGIYGWSGAAGTVGMVDMTRGIRSQIFAQFMPPDALDLLPQFQSALKADVLALLETR</sequence>
<dbReference type="SUPFAM" id="SSF56601">
    <property type="entry name" value="beta-lactamase/transpeptidase-like"/>
    <property type="match status" value="1"/>
</dbReference>
<dbReference type="InterPro" id="IPR001466">
    <property type="entry name" value="Beta-lactam-related"/>
</dbReference>
<dbReference type="InterPro" id="IPR050789">
    <property type="entry name" value="Diverse_Enzym_Activities"/>
</dbReference>
<dbReference type="InterPro" id="IPR012338">
    <property type="entry name" value="Beta-lactam/transpept-like"/>
</dbReference>
<keyword evidence="3" id="KW-1185">Reference proteome</keyword>
<dbReference type="Proteomes" id="UP000465810">
    <property type="component" value="Unassembled WGS sequence"/>
</dbReference>
<protein>
    <submittedName>
        <fullName evidence="2">Serine hydrolase</fullName>
    </submittedName>
</protein>